<keyword evidence="2" id="KW-1185">Reference proteome</keyword>
<accession>A0A3P7IVB0</accession>
<evidence type="ECO:0000313" key="2">
    <source>
        <dbReference type="Proteomes" id="UP000270094"/>
    </source>
</evidence>
<sequence length="131" mass="14446">MIDRKVLQWSEILSFEGAVTAFMVWIAARTSAGRILGGISPVEITGVDTGVDERKRLVIVVSGTDSRDGAASSFDCLTFEDFLAKLFYNWYWLPVARDVMQSVPASVLFSSQADLVAFEISSKFLVQDIEA</sequence>
<reference evidence="1 2" key="1">
    <citation type="submission" date="2018-11" db="EMBL/GenBank/DDBJ databases">
        <authorList>
            <consortium name="Pathogen Informatics"/>
        </authorList>
    </citation>
    <scope>NUCLEOTIDE SEQUENCE [LARGE SCALE GENOMIC DNA]</scope>
</reference>
<evidence type="ECO:0000313" key="1">
    <source>
        <dbReference type="EMBL" id="VDM69504.1"/>
    </source>
</evidence>
<dbReference type="AlphaFoldDB" id="A0A3P7IVB0"/>
<organism evidence="1 2">
    <name type="scientific">Strongylus vulgaris</name>
    <name type="common">Blood worm</name>
    <dbReference type="NCBI Taxonomy" id="40348"/>
    <lineage>
        <taxon>Eukaryota</taxon>
        <taxon>Metazoa</taxon>
        <taxon>Ecdysozoa</taxon>
        <taxon>Nematoda</taxon>
        <taxon>Chromadorea</taxon>
        <taxon>Rhabditida</taxon>
        <taxon>Rhabditina</taxon>
        <taxon>Rhabditomorpha</taxon>
        <taxon>Strongyloidea</taxon>
        <taxon>Strongylidae</taxon>
        <taxon>Strongylus</taxon>
    </lineage>
</organism>
<protein>
    <submittedName>
        <fullName evidence="1">Uncharacterized protein</fullName>
    </submittedName>
</protein>
<dbReference type="Proteomes" id="UP000270094">
    <property type="component" value="Unassembled WGS sequence"/>
</dbReference>
<dbReference type="EMBL" id="UYYB01012470">
    <property type="protein sequence ID" value="VDM69504.1"/>
    <property type="molecule type" value="Genomic_DNA"/>
</dbReference>
<gene>
    <name evidence="1" type="ORF">SVUK_LOCUS4502</name>
</gene>
<proteinExistence type="predicted"/>
<name>A0A3P7IVB0_STRVU</name>